<sequence length="573" mass="65898">MSSNKDTTANSQNDENTQINNDETTIIEEYTLDENFQNEPENEVEDEVEDELEDINEEDMDGDTNEQNDNKNTNEFVVDDVDDPENVEISINENLERIKNLSKNKFVFNNDVNNDSETLHNDEDDDNAENIDNNDLDDQQENDVDDNNNNDINEDQNSDVDINEDQNSDDDVDYELNNDANHVDSEENNKEETSANGRKKRGLPKTMLANQQKYLEALERQQRMISSKKDKNKNQKNGKKNKNRIEEEIPKKSVVTTQPPGTRRVIVAGKVKYLPIKSEDSNDAVADKKIPPKQEISNTKSTRTSLQTKTHSQIKNTNTKTNTMPKQKETKQYVNTDENDDDIVDIPIFKKENKQTIKQTKQTFKKPQNKINAKNIKETIPSKVVQISSKTNINKTKENNNKLSKILHDNDDMTEHTKKLPPSLAKKMQIHKTVIAKQIPNIKKNKMGNGTGKKIPSKYAKQIENDVKKQTVKNVKNFSDLRRIKALQDISHDTDIDANKASIIELRKLRLEQRKKEQAELKKRAEANKRDSAIQDILRNDKMSKFAKTVAIKNLSVNSRNRRIMGKQKNVEN</sequence>
<dbReference type="RefSeq" id="YP_010780265.1">
    <property type="nucleotide sequence ID" value="NC_075038.1"/>
</dbReference>
<feature type="compositionally biased region" description="Polar residues" evidence="1">
    <location>
        <begin position="1"/>
        <end position="24"/>
    </location>
</feature>
<feature type="region of interest" description="Disordered" evidence="1">
    <location>
        <begin position="1"/>
        <end position="84"/>
    </location>
</feature>
<evidence type="ECO:0000256" key="1">
    <source>
        <dbReference type="SAM" id="MobiDB-lite"/>
    </source>
</evidence>
<dbReference type="GeneID" id="80516956"/>
<feature type="compositionally biased region" description="Basic and acidic residues" evidence="1">
    <location>
        <begin position="224"/>
        <end position="233"/>
    </location>
</feature>
<feature type="compositionally biased region" description="Acidic residues" evidence="1">
    <location>
        <begin position="40"/>
        <end position="66"/>
    </location>
</feature>
<reference evidence="2" key="2">
    <citation type="journal article" date="2018" name="Nat. Commun.">
        <title>Tailed giant Tupanvirus possesses the most complete translational apparatus of the known virosphere.</title>
        <authorList>
            <person name="Abrahao J."/>
            <person name="Silva L."/>
            <person name="Silva L.S."/>
            <person name="Khalil J.Y.B."/>
            <person name="Rodrigues R."/>
            <person name="Arantes T."/>
            <person name="Assis F."/>
            <person name="Boratto P."/>
            <person name="Andrade M."/>
            <person name="Kroon E.G."/>
            <person name="Ribeiro B."/>
            <person name="Bergier I."/>
            <person name="Seligmann H."/>
            <person name="Ghigo E."/>
            <person name="Colson P."/>
            <person name="Levasseur A."/>
            <person name="Kroemer G."/>
            <person name="Raoult D."/>
            <person name="La Scola B."/>
        </authorList>
    </citation>
    <scope>NUCLEOTIDE SEQUENCE [LARGE SCALE GENOMIC DNA]</scope>
    <source>
        <strain evidence="2">Deep ocean</strain>
    </source>
</reference>
<proteinExistence type="predicted"/>
<feature type="region of interest" description="Disordered" evidence="1">
    <location>
        <begin position="224"/>
        <end position="257"/>
    </location>
</feature>
<accession>A0A6N1NKD4</accession>
<protein>
    <submittedName>
        <fullName evidence="2">Uncharacterized protein</fullName>
    </submittedName>
</protein>
<feature type="compositionally biased region" description="Polar residues" evidence="1">
    <location>
        <begin position="297"/>
        <end position="314"/>
    </location>
</feature>
<evidence type="ECO:0000313" key="2">
    <source>
        <dbReference type="EMBL" id="QKU33657.1"/>
    </source>
</evidence>
<feature type="region of interest" description="Disordered" evidence="1">
    <location>
        <begin position="297"/>
        <end position="329"/>
    </location>
</feature>
<feature type="compositionally biased region" description="Basic and acidic residues" evidence="1">
    <location>
        <begin position="181"/>
        <end position="193"/>
    </location>
</feature>
<organism evidence="2">
    <name type="scientific">Tupanvirus deep ocean</name>
    <dbReference type="NCBI Taxonomy" id="2126984"/>
    <lineage>
        <taxon>Viruses</taxon>
        <taxon>Varidnaviria</taxon>
        <taxon>Bamfordvirae</taxon>
        <taxon>Nucleocytoviricota</taxon>
        <taxon>Megaviricetes</taxon>
        <taxon>Imitervirales</taxon>
        <taxon>Mimiviridae</taxon>
        <taxon>Megamimivirinae</taxon>
        <taxon>Tupanvirus</taxon>
        <taxon>Tupanvirus altamarinense</taxon>
    </lineage>
</organism>
<feature type="compositionally biased region" description="Acidic residues" evidence="1">
    <location>
        <begin position="122"/>
        <end position="176"/>
    </location>
</feature>
<feature type="region of interest" description="Disordered" evidence="1">
    <location>
        <begin position="114"/>
        <end position="206"/>
    </location>
</feature>
<dbReference type="EMBL" id="MF405918">
    <property type="protein sequence ID" value="QKU33657.1"/>
    <property type="molecule type" value="Genomic_DNA"/>
</dbReference>
<dbReference type="KEGG" id="vg:80516956"/>
<name>A0A6N1NKD4_9VIRU</name>
<reference evidence="2" key="1">
    <citation type="submission" date="2017-06" db="EMBL/GenBank/DDBJ databases">
        <authorList>
            <person name="Assis F.L."/>
            <person name="Abrahao J.S."/>
            <person name="Silva L."/>
            <person name="Khalil J.B."/>
            <person name="Rodrigues R."/>
            <person name="Silva L.S."/>
            <person name="Boratto P."/>
            <person name="Andrade M."/>
            <person name="Kroon E.G."/>
            <person name="Ribeiro B."/>
            <person name="Bergier I."/>
            <person name="Seligmann H."/>
            <person name="Ghigo E."/>
            <person name="Colson P."/>
            <person name="Levasseur A."/>
            <person name="Raoult D."/>
            <person name="Scola B.L."/>
        </authorList>
    </citation>
    <scope>NUCLEOTIDE SEQUENCE</scope>
    <source>
        <strain evidence="2">Deep ocean</strain>
    </source>
</reference>